<sequence>MLGSWKGCDRCLGSLRGCDSEALLQAVRCLGVEEVRSLFGEVEGVRSLFGS</sequence>
<dbReference type="Proteomes" id="UP000606721">
    <property type="component" value="Unassembled WGS sequence"/>
</dbReference>
<keyword evidence="2" id="KW-1185">Reference proteome</keyword>
<organism evidence="1 2">
    <name type="scientific">Aphanizomenon flos-aquae FACHB-1040</name>
    <dbReference type="NCBI Taxonomy" id="2692887"/>
    <lineage>
        <taxon>Bacteria</taxon>
        <taxon>Bacillati</taxon>
        <taxon>Cyanobacteriota</taxon>
        <taxon>Cyanophyceae</taxon>
        <taxon>Nostocales</taxon>
        <taxon>Aphanizomenonaceae</taxon>
        <taxon>Aphanizomenon</taxon>
    </lineage>
</organism>
<comment type="caution">
    <text evidence="1">The sequence shown here is derived from an EMBL/GenBank/DDBJ whole genome shotgun (WGS) entry which is preliminary data.</text>
</comment>
<accession>A0ABR8BYI4</accession>
<dbReference type="EMBL" id="JACJQT010000047">
    <property type="protein sequence ID" value="MBD2279914.1"/>
    <property type="molecule type" value="Genomic_DNA"/>
</dbReference>
<dbReference type="RefSeq" id="WP_190383666.1">
    <property type="nucleotide sequence ID" value="NZ_JACJQT010000047.1"/>
</dbReference>
<name>A0ABR8BYI4_APHFL</name>
<proteinExistence type="predicted"/>
<gene>
    <name evidence="1" type="ORF">H6F99_16980</name>
</gene>
<evidence type="ECO:0000313" key="1">
    <source>
        <dbReference type="EMBL" id="MBD2279914.1"/>
    </source>
</evidence>
<evidence type="ECO:0000313" key="2">
    <source>
        <dbReference type="Proteomes" id="UP000606721"/>
    </source>
</evidence>
<protein>
    <submittedName>
        <fullName evidence="1">Uncharacterized protein</fullName>
    </submittedName>
</protein>
<reference evidence="1 2" key="1">
    <citation type="journal article" date="2020" name="ISME J.">
        <title>Comparative genomics reveals insights into cyanobacterial evolution and habitat adaptation.</title>
        <authorList>
            <person name="Chen M.Y."/>
            <person name="Teng W.K."/>
            <person name="Zhao L."/>
            <person name="Hu C.X."/>
            <person name="Zhou Y.K."/>
            <person name="Han B.P."/>
            <person name="Song L.R."/>
            <person name="Shu W.S."/>
        </authorList>
    </citation>
    <scope>NUCLEOTIDE SEQUENCE [LARGE SCALE GENOMIC DNA]</scope>
    <source>
        <strain evidence="1 2">FACHB-1040</strain>
    </source>
</reference>